<comment type="pathway">
    <text evidence="2">One-carbon metabolism; methylamine degradation.</text>
</comment>
<keyword evidence="10 13" id="KW-0408">Iron</keyword>
<evidence type="ECO:0000313" key="17">
    <source>
        <dbReference type="Proteomes" id="UP000236447"/>
    </source>
</evidence>
<evidence type="ECO:0000256" key="9">
    <source>
        <dbReference type="ARBA" id="ARBA00023002"/>
    </source>
</evidence>
<keyword evidence="6 14" id="KW-0732">Signal</keyword>
<evidence type="ECO:0000256" key="8">
    <source>
        <dbReference type="ARBA" id="ARBA00022982"/>
    </source>
</evidence>
<reference evidence="16 17" key="2">
    <citation type="journal article" date="2017" name="Genome Biol. Evol.">
        <title>Trajectories and Drivers of Genome Evolution in Surface-Associated Marine Phaeobacter.</title>
        <authorList>
            <person name="Freese H.M."/>
            <person name="Sikorski J."/>
            <person name="Bunk B."/>
            <person name="Scheuner C."/>
            <person name="Meier-Kolthoff J.P."/>
            <person name="Sproer C."/>
            <person name="Gram L."/>
            <person name="Overmann J."/>
        </authorList>
    </citation>
    <scope>NUCLEOTIDE SEQUENCE [LARGE SCALE GENOMIC DNA]</scope>
    <source>
        <strain evidence="16 17">P88</strain>
    </source>
</reference>
<evidence type="ECO:0000256" key="11">
    <source>
        <dbReference type="ARBA" id="ARBA00058991"/>
    </source>
</evidence>
<dbReference type="InterPro" id="IPR004852">
    <property type="entry name" value="Di-haem_cyt_c_peroxidsae"/>
</dbReference>
<name>A0A2I7K6E2_9RHOB</name>
<dbReference type="Gene3D" id="1.10.760.10">
    <property type="entry name" value="Cytochrome c-like domain"/>
    <property type="match status" value="2"/>
</dbReference>
<dbReference type="SUPFAM" id="SSF46626">
    <property type="entry name" value="Cytochrome c"/>
    <property type="match status" value="2"/>
</dbReference>
<dbReference type="InterPro" id="IPR009056">
    <property type="entry name" value="Cyt_c-like_dom"/>
</dbReference>
<evidence type="ECO:0000313" key="16">
    <source>
        <dbReference type="EMBL" id="AUQ98155.1"/>
    </source>
</evidence>
<dbReference type="PANTHER" id="PTHR30600:SF10">
    <property type="entry name" value="BLL6722 PROTEIN"/>
    <property type="match status" value="1"/>
</dbReference>
<feature type="domain" description="Cytochrome c" evidence="15">
    <location>
        <begin position="242"/>
        <end position="403"/>
    </location>
</feature>
<evidence type="ECO:0000256" key="12">
    <source>
        <dbReference type="ARBA" id="ARBA00073576"/>
    </source>
</evidence>
<keyword evidence="9" id="KW-0560">Oxidoreductase</keyword>
<comment type="function">
    <text evidence="11">Involved in methylamine metabolism. Essential for the maturation of the beta subunit of MADH, presumably via a step in the biosynthesis of tryptophan tryptophylquinone (TTQ), the cofactor of MADH.</text>
</comment>
<dbReference type="GO" id="GO:0020037">
    <property type="term" value="F:heme binding"/>
    <property type="evidence" value="ECO:0007669"/>
    <property type="project" value="InterPro"/>
</dbReference>
<keyword evidence="7" id="KW-0574">Periplasm</keyword>
<accession>A0A2I7K6E2</accession>
<protein>
    <recommendedName>
        <fullName evidence="12">Methylamine utilization protein MauG</fullName>
    </recommendedName>
</protein>
<dbReference type="FunFam" id="1.10.760.10:FF:000019">
    <property type="entry name" value="Di-heme cytochrome C peroxidase"/>
    <property type="match status" value="1"/>
</dbReference>
<dbReference type="GO" id="GO:0004130">
    <property type="term" value="F:cytochrome-c peroxidase activity"/>
    <property type="evidence" value="ECO:0007669"/>
    <property type="project" value="TreeGrafter"/>
</dbReference>
<dbReference type="GO" id="GO:0046872">
    <property type="term" value="F:metal ion binding"/>
    <property type="evidence" value="ECO:0007669"/>
    <property type="project" value="UniProtKB-KW"/>
</dbReference>
<dbReference type="RefSeq" id="WP_102883109.1">
    <property type="nucleotide sequence ID" value="NZ_CP010725.1"/>
</dbReference>
<evidence type="ECO:0000256" key="5">
    <source>
        <dbReference type="ARBA" id="ARBA00022723"/>
    </source>
</evidence>
<dbReference type="EMBL" id="CP010725">
    <property type="protein sequence ID" value="AUQ98155.1"/>
    <property type="molecule type" value="Genomic_DNA"/>
</dbReference>
<evidence type="ECO:0000256" key="14">
    <source>
        <dbReference type="SAM" id="SignalP"/>
    </source>
</evidence>
<comment type="subcellular location">
    <subcellularLocation>
        <location evidence="1">Periplasm</location>
    </subcellularLocation>
</comment>
<feature type="signal peptide" evidence="14">
    <location>
        <begin position="1"/>
        <end position="31"/>
    </location>
</feature>
<dbReference type="PANTHER" id="PTHR30600">
    <property type="entry name" value="CYTOCHROME C PEROXIDASE-RELATED"/>
    <property type="match status" value="1"/>
</dbReference>
<evidence type="ECO:0000256" key="1">
    <source>
        <dbReference type="ARBA" id="ARBA00004418"/>
    </source>
</evidence>
<reference evidence="16 17" key="1">
    <citation type="journal article" date="2017" name="Front. Microbiol.">
        <title>Phaeobacter piscinae sp. nov., a species of the Roseobacter group and potential aquaculture probiont.</title>
        <authorList>
            <person name="Sonnenschein E.C."/>
            <person name="Phippen C.B.W."/>
            <person name="Nielsen K.F."/>
            <person name="Mateiu R.V."/>
            <person name="Melchiorsen J."/>
            <person name="Gram L."/>
            <person name="Overmann J."/>
            <person name="Freese H.M."/>
        </authorList>
    </citation>
    <scope>NUCLEOTIDE SEQUENCE [LARGE SCALE GENOMIC DNA]</scope>
    <source>
        <strain evidence="16 17">P88</strain>
    </source>
</reference>
<keyword evidence="3" id="KW-0813">Transport</keyword>
<proteinExistence type="predicted"/>
<dbReference type="InterPro" id="IPR051395">
    <property type="entry name" value="Cytochrome_c_Peroxidase/MauG"/>
</dbReference>
<gene>
    <name evidence="16" type="primary">mauG</name>
    <name evidence="16" type="ORF">PhaeoP88_00759</name>
</gene>
<feature type="chain" id="PRO_5014394727" description="Methylamine utilization protein MauG" evidence="14">
    <location>
        <begin position="32"/>
        <end position="417"/>
    </location>
</feature>
<dbReference type="AlphaFoldDB" id="A0A2I7K6E2"/>
<evidence type="ECO:0000256" key="3">
    <source>
        <dbReference type="ARBA" id="ARBA00022448"/>
    </source>
</evidence>
<evidence type="ECO:0000256" key="6">
    <source>
        <dbReference type="ARBA" id="ARBA00022729"/>
    </source>
</evidence>
<evidence type="ECO:0000259" key="15">
    <source>
        <dbReference type="PROSITE" id="PS51007"/>
    </source>
</evidence>
<evidence type="ECO:0000256" key="4">
    <source>
        <dbReference type="ARBA" id="ARBA00022617"/>
    </source>
</evidence>
<keyword evidence="4 13" id="KW-0349">Heme</keyword>
<organism evidence="16 17">
    <name type="scientific">Phaeobacter inhibens</name>
    <dbReference type="NCBI Taxonomy" id="221822"/>
    <lineage>
        <taxon>Bacteria</taxon>
        <taxon>Pseudomonadati</taxon>
        <taxon>Pseudomonadota</taxon>
        <taxon>Alphaproteobacteria</taxon>
        <taxon>Rhodobacterales</taxon>
        <taxon>Roseobacteraceae</taxon>
        <taxon>Phaeobacter</taxon>
    </lineage>
</organism>
<dbReference type="GO" id="GO:0042597">
    <property type="term" value="C:periplasmic space"/>
    <property type="evidence" value="ECO:0007669"/>
    <property type="project" value="UniProtKB-SubCell"/>
</dbReference>
<evidence type="ECO:0000256" key="7">
    <source>
        <dbReference type="ARBA" id="ARBA00022764"/>
    </source>
</evidence>
<evidence type="ECO:0000256" key="13">
    <source>
        <dbReference type="PROSITE-ProRule" id="PRU00433"/>
    </source>
</evidence>
<dbReference type="InterPro" id="IPR036909">
    <property type="entry name" value="Cyt_c-like_dom_sf"/>
</dbReference>
<sequence length="417" mass="45180" precursor="true">MTRLPALLRHFMSFNAAAVLALVFDASIVLADGDTLAGPSDLPVQISADSCQQPPDEDWAERAAKRSLTPQLGLPPLVYPADNPPTAARIALGRQIFFDRALSINNTMSCAMCHVPEQGFANWELATSVGVEGRSVKRNAPSLINVGLLNPLFHDGRDPMLETQFIGPLTARNEMANPSAGRIVSHLQTDSAYDSLFKEAFGSPASLDRIGMALAAYQRALTVGNSPFDQWFYGGDPAAVSPAAIRGFELFRNKAGCVSCHSVGPDDALFTDQQFHDTGYGQMRELERQNPPKTLPVQVAPGVIHHVDYDLVRAVSSPRDADLGRYEVTEDPQDRWQFRTPTLRNLVVSPPYMHDGGLSTLADVIDYYDSGGAGLSGQDTRVQPLGLSNQEKTELLAFLTTLTSSGLDCLVADARQP</sequence>
<evidence type="ECO:0000256" key="2">
    <source>
        <dbReference type="ARBA" id="ARBA00004856"/>
    </source>
</evidence>
<dbReference type="PROSITE" id="PS51007">
    <property type="entry name" value="CYTC"/>
    <property type="match status" value="1"/>
</dbReference>
<dbReference type="GO" id="GO:0009055">
    <property type="term" value="F:electron transfer activity"/>
    <property type="evidence" value="ECO:0007669"/>
    <property type="project" value="InterPro"/>
</dbReference>
<dbReference type="Pfam" id="PF03150">
    <property type="entry name" value="CCP_MauG"/>
    <property type="match status" value="1"/>
</dbReference>
<evidence type="ECO:0000256" key="10">
    <source>
        <dbReference type="ARBA" id="ARBA00023004"/>
    </source>
</evidence>
<dbReference type="Proteomes" id="UP000236447">
    <property type="component" value="Chromosome"/>
</dbReference>
<keyword evidence="8" id="KW-0249">Electron transport</keyword>
<keyword evidence="5 13" id="KW-0479">Metal-binding</keyword>